<comment type="caution">
    <text evidence="11">The sequence shown here is derived from an EMBL/GenBank/DDBJ whole genome shotgun (WGS) entry which is preliminary data.</text>
</comment>
<dbReference type="InterPro" id="IPR013686">
    <property type="entry name" value="Polypept-transport_assoc_ShlB"/>
</dbReference>
<keyword evidence="3" id="KW-0813">Transport</keyword>
<evidence type="ECO:0000259" key="10">
    <source>
        <dbReference type="PROSITE" id="PS51779"/>
    </source>
</evidence>
<dbReference type="Gene3D" id="3.10.20.310">
    <property type="entry name" value="membrane protein fhac"/>
    <property type="match status" value="1"/>
</dbReference>
<dbReference type="PANTHER" id="PTHR34597">
    <property type="entry name" value="SLR1661 PROTEIN"/>
    <property type="match status" value="1"/>
</dbReference>
<keyword evidence="12" id="KW-1185">Reference proteome</keyword>
<sequence length="558" mass="61071">MGCYTSRICTGAVALFLLFAQGVDAAGPLSSPLDQNDVERRQRALLEDAARQRDEVARQLPLPAPATPGDAEASGPCFQVTEIRLEGSTVLDAKTSASLTDTYLNTCMGLSHINGLIRAVSQWYLAKGYITSRAFLPEQDLATGVLTLGVLEGRIEAIVVDGQPDPMTRTLFPGLVGEILNLRDLEQGVDQLSRLRSFSYRLDIQPGHQAGLSIVNLKGGRAFPVQGSLDLDNSGQQSTGEEQGRLSLSADDLLSLADQWTLGASSSTDGRDAHNAATWQAGVSLPYGYWLLDAGYQYSEYRNDVQSRGFVFESRGDTRTVTGNLARTLYRDGESKISAVAGMTHRQSRNLIMEQLLESSSYELSSLRLGLNLATRIDRHFFTLNPALTLGTDWFGADSDHGRSPLLPQAQFEKWGLFGSYSTAGEHLGWLSTGSLQWSPDVLYSVERLSLGGEASVRGFKEQSISGDTGGYLRNEVSWQGQSPAWLGQWRIWLALDMGRVDLGNQQDSWRSLVGTAAGWEQRYQHLTANISIGFPVSAPGWLNPDPWVLYYRASVTF</sequence>
<dbReference type="PIRSF" id="PIRSF029745">
    <property type="entry name" value="FhaC"/>
    <property type="match status" value="1"/>
</dbReference>
<dbReference type="InterPro" id="IPR027282">
    <property type="entry name" value="TPS"/>
</dbReference>
<evidence type="ECO:0000256" key="9">
    <source>
        <dbReference type="SAM" id="SignalP"/>
    </source>
</evidence>
<feature type="chain" id="PRO_5014844488" evidence="9">
    <location>
        <begin position="26"/>
        <end position="558"/>
    </location>
</feature>
<dbReference type="Pfam" id="PF17287">
    <property type="entry name" value="POTRA_3"/>
    <property type="match status" value="1"/>
</dbReference>
<evidence type="ECO:0000256" key="3">
    <source>
        <dbReference type="ARBA" id="ARBA00022448"/>
    </source>
</evidence>
<keyword evidence="9" id="KW-0732">Signal</keyword>
<dbReference type="InterPro" id="IPR051544">
    <property type="entry name" value="TPS_OM_transporter"/>
</dbReference>
<dbReference type="GO" id="GO:0009279">
    <property type="term" value="C:cell outer membrane"/>
    <property type="evidence" value="ECO:0007669"/>
    <property type="project" value="UniProtKB-SubCell"/>
</dbReference>
<keyword evidence="5" id="KW-0812">Transmembrane</keyword>
<dbReference type="GO" id="GO:0008320">
    <property type="term" value="F:protein transmembrane transporter activity"/>
    <property type="evidence" value="ECO:0007669"/>
    <property type="project" value="TreeGrafter"/>
</dbReference>
<feature type="domain" description="POTRA" evidence="10">
    <location>
        <begin position="78"/>
        <end position="153"/>
    </location>
</feature>
<accession>A0A2M8H7T0</accession>
<dbReference type="Pfam" id="PF08479">
    <property type="entry name" value="POTRA_2"/>
    <property type="match status" value="1"/>
</dbReference>
<dbReference type="AlphaFoldDB" id="A0A2M8H7T0"/>
<comment type="similarity">
    <text evidence="2">Belongs to the TPS (TC 1.B.20) family.</text>
</comment>
<evidence type="ECO:0000313" key="12">
    <source>
        <dbReference type="Proteomes" id="UP000232060"/>
    </source>
</evidence>
<keyword evidence="8" id="KW-0998">Cell outer membrane</keyword>
<dbReference type="Pfam" id="PF03865">
    <property type="entry name" value="ShlB"/>
    <property type="match status" value="1"/>
</dbReference>
<proteinExistence type="inferred from homology"/>
<keyword evidence="4" id="KW-1134">Transmembrane beta strand</keyword>
<evidence type="ECO:0000256" key="4">
    <source>
        <dbReference type="ARBA" id="ARBA00022452"/>
    </source>
</evidence>
<dbReference type="Proteomes" id="UP000232060">
    <property type="component" value="Unassembled WGS sequence"/>
</dbReference>
<protein>
    <submittedName>
        <fullName evidence="11">Peptide transporter</fullName>
    </submittedName>
</protein>
<name>A0A2M8H7T0_9GAMM</name>
<keyword evidence="6" id="KW-0653">Protein transport</keyword>
<evidence type="ECO:0000256" key="6">
    <source>
        <dbReference type="ARBA" id="ARBA00022927"/>
    </source>
</evidence>
<dbReference type="InterPro" id="IPR005565">
    <property type="entry name" value="Hemolysn_activator_HlyB_C"/>
</dbReference>
<dbReference type="PROSITE" id="PS51779">
    <property type="entry name" value="POTRA"/>
    <property type="match status" value="1"/>
</dbReference>
<gene>
    <name evidence="11" type="ORF">CUC44_13825</name>
</gene>
<keyword evidence="7" id="KW-0472">Membrane</keyword>
<dbReference type="InterPro" id="IPR034746">
    <property type="entry name" value="POTRA"/>
</dbReference>
<reference evidence="11 12" key="1">
    <citation type="submission" date="2017-11" db="EMBL/GenBank/DDBJ databases">
        <title>Draft genome sequence of environmental isolate Aeromonas lusitania sp. nov. MDC 2473.</title>
        <authorList>
            <person name="Colston S.M."/>
            <person name="Navarro A."/>
            <person name="Martinez-Murcia A.J."/>
            <person name="Graf J."/>
        </authorList>
    </citation>
    <scope>NUCLEOTIDE SEQUENCE [LARGE SCALE GENOMIC DNA]</scope>
    <source>
        <strain evidence="11 12">MDC 2473</strain>
    </source>
</reference>
<evidence type="ECO:0000256" key="7">
    <source>
        <dbReference type="ARBA" id="ARBA00023136"/>
    </source>
</evidence>
<dbReference type="InterPro" id="IPR035251">
    <property type="entry name" value="ShlB_POTRA"/>
</dbReference>
<dbReference type="GO" id="GO:0098046">
    <property type="term" value="C:type V protein secretion system complex"/>
    <property type="evidence" value="ECO:0007669"/>
    <property type="project" value="TreeGrafter"/>
</dbReference>
<dbReference type="OrthoDB" id="290122at2"/>
<dbReference type="PANTHER" id="PTHR34597:SF3">
    <property type="entry name" value="OUTER MEMBRANE TRANSPORTER CDIB"/>
    <property type="match status" value="1"/>
</dbReference>
<comment type="subcellular location">
    <subcellularLocation>
        <location evidence="1">Cell outer membrane</location>
    </subcellularLocation>
</comment>
<evidence type="ECO:0000256" key="5">
    <source>
        <dbReference type="ARBA" id="ARBA00022692"/>
    </source>
</evidence>
<dbReference type="EMBL" id="PGCP01000021">
    <property type="protein sequence ID" value="PJC92606.1"/>
    <property type="molecule type" value="Genomic_DNA"/>
</dbReference>
<evidence type="ECO:0000256" key="1">
    <source>
        <dbReference type="ARBA" id="ARBA00004442"/>
    </source>
</evidence>
<evidence type="ECO:0000256" key="8">
    <source>
        <dbReference type="ARBA" id="ARBA00023237"/>
    </source>
</evidence>
<dbReference type="Gene3D" id="2.40.160.50">
    <property type="entry name" value="membrane protein fhac: a member of the omp85/tpsb transporter family"/>
    <property type="match status" value="1"/>
</dbReference>
<dbReference type="GO" id="GO:0046819">
    <property type="term" value="P:protein secretion by the type V secretion system"/>
    <property type="evidence" value="ECO:0007669"/>
    <property type="project" value="TreeGrafter"/>
</dbReference>
<feature type="signal peptide" evidence="9">
    <location>
        <begin position="1"/>
        <end position="25"/>
    </location>
</feature>
<organism evidence="11 12">
    <name type="scientific">Aeromonas lusitana</name>
    <dbReference type="NCBI Taxonomy" id="931529"/>
    <lineage>
        <taxon>Bacteria</taxon>
        <taxon>Pseudomonadati</taxon>
        <taxon>Pseudomonadota</taxon>
        <taxon>Gammaproteobacteria</taxon>
        <taxon>Aeromonadales</taxon>
        <taxon>Aeromonadaceae</taxon>
        <taxon>Aeromonas</taxon>
    </lineage>
</organism>
<evidence type="ECO:0000313" key="11">
    <source>
        <dbReference type="EMBL" id="PJC92606.1"/>
    </source>
</evidence>
<evidence type="ECO:0000256" key="2">
    <source>
        <dbReference type="ARBA" id="ARBA00009055"/>
    </source>
</evidence>